<dbReference type="Pfam" id="PF01048">
    <property type="entry name" value="PNP_UDP_1"/>
    <property type="match status" value="1"/>
</dbReference>
<keyword evidence="3 5" id="KW-0328">Glycosyltransferase</keyword>
<keyword evidence="9" id="KW-1185">Reference proteome</keyword>
<evidence type="ECO:0000313" key="8">
    <source>
        <dbReference type="EMBL" id="KAA1257634.1"/>
    </source>
</evidence>
<reference evidence="8 9" key="1">
    <citation type="submission" date="2019-08" db="EMBL/GenBank/DDBJ databases">
        <title>Deep-cultivation of Planctomycetes and their phenomic and genomic characterization uncovers novel biology.</title>
        <authorList>
            <person name="Wiegand S."/>
            <person name="Jogler M."/>
            <person name="Boedeker C."/>
            <person name="Pinto D."/>
            <person name="Vollmers J."/>
            <person name="Rivas-Marin E."/>
            <person name="Kohn T."/>
            <person name="Peeters S.H."/>
            <person name="Heuer A."/>
            <person name="Rast P."/>
            <person name="Oberbeckmann S."/>
            <person name="Bunk B."/>
            <person name="Jeske O."/>
            <person name="Meyerdierks A."/>
            <person name="Storesund J.E."/>
            <person name="Kallscheuer N."/>
            <person name="Luecker S."/>
            <person name="Lage O.M."/>
            <person name="Pohl T."/>
            <person name="Merkel B.J."/>
            <person name="Hornburger P."/>
            <person name="Mueller R.-W."/>
            <person name="Bruemmer F."/>
            <person name="Labrenz M."/>
            <person name="Spormann A.M."/>
            <person name="Op Den Camp H."/>
            <person name="Overmann J."/>
            <person name="Amann R."/>
            <person name="Jetten M.S.M."/>
            <person name="Mascher T."/>
            <person name="Medema M.H."/>
            <person name="Devos D.P."/>
            <person name="Kaster A.-K."/>
            <person name="Ovreas L."/>
            <person name="Rohde M."/>
            <person name="Galperin M.Y."/>
            <person name="Jogler C."/>
        </authorList>
    </citation>
    <scope>NUCLEOTIDE SEQUENCE [LARGE SCALE GENOMIC DNA]</scope>
    <source>
        <strain evidence="8 9">LF1</strain>
    </source>
</reference>
<dbReference type="GO" id="GO:0005737">
    <property type="term" value="C:cytoplasm"/>
    <property type="evidence" value="ECO:0007669"/>
    <property type="project" value="TreeGrafter"/>
</dbReference>
<dbReference type="Gene3D" id="3.40.50.1580">
    <property type="entry name" value="Nucleoside phosphorylase domain"/>
    <property type="match status" value="1"/>
</dbReference>
<dbReference type="Proteomes" id="UP000322699">
    <property type="component" value="Unassembled WGS sequence"/>
</dbReference>
<feature type="domain" description="Nucleoside phosphorylase" evidence="7">
    <location>
        <begin position="23"/>
        <end position="278"/>
    </location>
</feature>
<dbReference type="PANTHER" id="PTHR11904:SF9">
    <property type="entry name" value="PURINE NUCLEOSIDE PHOSPHORYLASE-RELATED"/>
    <property type="match status" value="1"/>
</dbReference>
<dbReference type="GO" id="GO:0004731">
    <property type="term" value="F:purine-nucleoside phosphorylase activity"/>
    <property type="evidence" value="ECO:0007669"/>
    <property type="project" value="UniProtKB-EC"/>
</dbReference>
<comment type="similarity">
    <text evidence="2 5">Belongs to the PNP/MTAP phosphorylase family.</text>
</comment>
<evidence type="ECO:0000256" key="2">
    <source>
        <dbReference type="ARBA" id="ARBA00006751"/>
    </source>
</evidence>
<sequence length="294" mass="31232">MNANVSTAADSLLQQLGNRPRPKVGIILGSGLGGLADQISDALKIDYESIPGFVRSTAGGHRGQLIFGELQSVPVVAMAGRFHRYEGWTNDQAAFPVEVMHAIGADSLIVSNAAGGVSPKLAVGDIVILKDHLNWMGGTFQFNQARLIQKQGKESSEVIGGINRGQIYDQPMAKIAQESAMKAGFSANFGTYLATLGPTYETRAEYRMMRKLGADVVGMSTVPEVLVANALGMRVLGLSMVSNVADPDRPNVANHEEVLLAGQAAGAKMETIVRGVLRRGVLRNCPESTSRTSP</sequence>
<comment type="function">
    <text evidence="5">The purine nucleoside phosphorylases catalyze the phosphorolytic breakdown of the N-glycosidic bond in the beta-(deoxy)ribonucleoside molecules, with the formation of the corresponding free purine bases and pentose-1-phosphate.</text>
</comment>
<feature type="binding site" evidence="6">
    <location>
        <begin position="81"/>
        <end position="83"/>
    </location>
    <ligand>
        <name>phosphate</name>
        <dbReference type="ChEBI" id="CHEBI:43474"/>
    </ligand>
</feature>
<comment type="pathway">
    <text evidence="1 5">Purine metabolism; purine nucleoside salvage.</text>
</comment>
<evidence type="ECO:0000256" key="3">
    <source>
        <dbReference type="ARBA" id="ARBA00022676"/>
    </source>
</evidence>
<dbReference type="PANTHER" id="PTHR11904">
    <property type="entry name" value="METHYLTHIOADENOSINE/PURINE NUCLEOSIDE PHOSPHORYLASE"/>
    <property type="match status" value="1"/>
</dbReference>
<evidence type="ECO:0000259" key="7">
    <source>
        <dbReference type="Pfam" id="PF01048"/>
    </source>
</evidence>
<comment type="caution">
    <text evidence="8">The sequence shown here is derived from an EMBL/GenBank/DDBJ whole genome shotgun (WGS) entry which is preliminary data.</text>
</comment>
<evidence type="ECO:0000256" key="1">
    <source>
        <dbReference type="ARBA" id="ARBA00005058"/>
    </source>
</evidence>
<organism evidence="8 9">
    <name type="scientific">Rubripirellula obstinata</name>
    <dbReference type="NCBI Taxonomy" id="406547"/>
    <lineage>
        <taxon>Bacteria</taxon>
        <taxon>Pseudomonadati</taxon>
        <taxon>Planctomycetota</taxon>
        <taxon>Planctomycetia</taxon>
        <taxon>Pirellulales</taxon>
        <taxon>Pirellulaceae</taxon>
        <taxon>Rubripirellula</taxon>
    </lineage>
</organism>
<feature type="binding site" evidence="6">
    <location>
        <position position="201"/>
    </location>
    <ligand>
        <name>a purine D-ribonucleoside</name>
        <dbReference type="ChEBI" id="CHEBI:142355"/>
    </ligand>
</feature>
<dbReference type="EMBL" id="VRLW01000001">
    <property type="protein sequence ID" value="KAA1257634.1"/>
    <property type="molecule type" value="Genomic_DNA"/>
</dbReference>
<dbReference type="PIRSF" id="PIRSF000477">
    <property type="entry name" value="PurNPase"/>
    <property type="match status" value="1"/>
</dbReference>
<evidence type="ECO:0000256" key="5">
    <source>
        <dbReference type="PIRNR" id="PIRNR000477"/>
    </source>
</evidence>
<dbReference type="InterPro" id="IPR035994">
    <property type="entry name" value="Nucleoside_phosphorylase_sf"/>
</dbReference>
<feature type="binding site" evidence="6">
    <location>
        <position position="30"/>
    </location>
    <ligand>
        <name>phosphate</name>
        <dbReference type="ChEBI" id="CHEBI:43474"/>
    </ligand>
</feature>
<protein>
    <recommendedName>
        <fullName evidence="5">Purine nucleoside phosphorylase</fullName>
        <ecNumber evidence="5">2.4.2.1</ecNumber>
    </recommendedName>
    <alternativeName>
        <fullName evidence="5">Inosine-guanosine phosphorylase</fullName>
    </alternativeName>
</protein>
<dbReference type="InterPro" id="IPR011268">
    <property type="entry name" value="Purine_phosphorylase"/>
</dbReference>
<dbReference type="UniPathway" id="UPA00606"/>
<dbReference type="NCBIfam" id="NF006054">
    <property type="entry name" value="PRK08202.1"/>
    <property type="match status" value="1"/>
</dbReference>
<gene>
    <name evidence="8" type="primary">punA_1</name>
    <name evidence="8" type="ORF">LF1_01220</name>
</gene>
<dbReference type="EC" id="2.4.2.1" evidence="5"/>
<feature type="binding site" evidence="6">
    <location>
        <position position="220"/>
    </location>
    <ligand>
        <name>phosphate</name>
        <dbReference type="ChEBI" id="CHEBI:43474"/>
    </ligand>
</feature>
<dbReference type="SUPFAM" id="SSF53167">
    <property type="entry name" value="Purine and uridine phosphorylases"/>
    <property type="match status" value="1"/>
</dbReference>
<name>A0A5B1CE61_9BACT</name>
<feature type="binding site" evidence="6">
    <location>
        <position position="113"/>
    </location>
    <ligand>
        <name>phosphate</name>
        <dbReference type="ChEBI" id="CHEBI:43474"/>
    </ligand>
</feature>
<dbReference type="CDD" id="cd09009">
    <property type="entry name" value="PNP-EcPNPII_like"/>
    <property type="match status" value="1"/>
</dbReference>
<dbReference type="NCBIfam" id="TIGR01697">
    <property type="entry name" value="PNPH-PUNA-XAPA"/>
    <property type="match status" value="1"/>
</dbReference>
<proteinExistence type="inferred from homology"/>
<dbReference type="RefSeq" id="WP_068263518.1">
    <property type="nucleotide sequence ID" value="NZ_LWSK01000048.1"/>
</dbReference>
<dbReference type="GO" id="GO:0009116">
    <property type="term" value="P:nucleoside metabolic process"/>
    <property type="evidence" value="ECO:0007669"/>
    <property type="project" value="InterPro"/>
</dbReference>
<keyword evidence="4 5" id="KW-0808">Transferase</keyword>
<evidence type="ECO:0000313" key="9">
    <source>
        <dbReference type="Proteomes" id="UP000322699"/>
    </source>
</evidence>
<dbReference type="AlphaFoldDB" id="A0A5B1CE61"/>
<feature type="binding site" evidence="6">
    <location>
        <position position="61"/>
    </location>
    <ligand>
        <name>phosphate</name>
        <dbReference type="ChEBI" id="CHEBI:43474"/>
    </ligand>
</feature>
<dbReference type="InterPro" id="IPR000845">
    <property type="entry name" value="Nucleoside_phosphorylase_d"/>
</dbReference>
<feature type="binding site" evidence="6">
    <location>
        <position position="243"/>
    </location>
    <ligand>
        <name>a purine D-ribonucleoside</name>
        <dbReference type="ChEBI" id="CHEBI:142355"/>
    </ligand>
</feature>
<dbReference type="OrthoDB" id="1523230at2"/>
<evidence type="ECO:0000256" key="4">
    <source>
        <dbReference type="ARBA" id="ARBA00022679"/>
    </source>
</evidence>
<evidence type="ECO:0000256" key="6">
    <source>
        <dbReference type="PIRSR" id="PIRSR000477-2"/>
    </source>
</evidence>
<accession>A0A5B1CE61</accession>